<protein>
    <submittedName>
        <fullName evidence="1">Transcription factor MYB117</fullName>
    </submittedName>
</protein>
<evidence type="ECO:0000313" key="2">
    <source>
        <dbReference type="Proteomes" id="UP001060215"/>
    </source>
</evidence>
<dbReference type="Proteomes" id="UP001060215">
    <property type="component" value="Chromosome 15"/>
</dbReference>
<organism evidence="1 2">
    <name type="scientific">Camellia lanceoleosa</name>
    <dbReference type="NCBI Taxonomy" id="1840588"/>
    <lineage>
        <taxon>Eukaryota</taxon>
        <taxon>Viridiplantae</taxon>
        <taxon>Streptophyta</taxon>
        <taxon>Embryophyta</taxon>
        <taxon>Tracheophyta</taxon>
        <taxon>Spermatophyta</taxon>
        <taxon>Magnoliopsida</taxon>
        <taxon>eudicotyledons</taxon>
        <taxon>Gunneridae</taxon>
        <taxon>Pentapetalae</taxon>
        <taxon>asterids</taxon>
        <taxon>Ericales</taxon>
        <taxon>Theaceae</taxon>
        <taxon>Camellia</taxon>
    </lineage>
</organism>
<comment type="caution">
    <text evidence="1">The sequence shown here is derived from an EMBL/GenBank/DDBJ whole genome shotgun (WGS) entry which is preliminary data.</text>
</comment>
<keyword evidence="2" id="KW-1185">Reference proteome</keyword>
<name>A0ACC0FCH9_9ERIC</name>
<reference evidence="1 2" key="1">
    <citation type="journal article" date="2022" name="Plant J.">
        <title>Chromosome-level genome of Camellia lanceoleosa provides a valuable resource for understanding genome evolution and self-incompatibility.</title>
        <authorList>
            <person name="Gong W."/>
            <person name="Xiao S."/>
            <person name="Wang L."/>
            <person name="Liao Z."/>
            <person name="Chang Y."/>
            <person name="Mo W."/>
            <person name="Hu G."/>
            <person name="Li W."/>
            <person name="Zhao G."/>
            <person name="Zhu H."/>
            <person name="Hu X."/>
            <person name="Ji K."/>
            <person name="Xiang X."/>
            <person name="Song Q."/>
            <person name="Yuan D."/>
            <person name="Jin S."/>
            <person name="Zhang L."/>
        </authorList>
    </citation>
    <scope>NUCLEOTIDE SEQUENCE [LARGE SCALE GENOMIC DNA]</scope>
    <source>
        <strain evidence="1">SQ_2022a</strain>
    </source>
</reference>
<accession>A0ACC0FCH9</accession>
<sequence>MMLLLLLVIQSIEANAAHRLYGNKWAMIARLFPGRTDNAVKYKPCYKPCAKIVNDIAGLKSHVVTLYEAGKLGHTSIVDLCKDLSTLEGTKFEGELQEFAKHAFTPMCSRMFDIRWSCY</sequence>
<proteinExistence type="predicted"/>
<gene>
    <name evidence="1" type="ORF">LOK49_LG14G00393</name>
</gene>
<evidence type="ECO:0000313" key="1">
    <source>
        <dbReference type="EMBL" id="KAI7986325.1"/>
    </source>
</evidence>
<dbReference type="EMBL" id="CM045772">
    <property type="protein sequence ID" value="KAI7986325.1"/>
    <property type="molecule type" value="Genomic_DNA"/>
</dbReference>